<protein>
    <submittedName>
        <fullName evidence="1">Uncharacterized protein</fullName>
    </submittedName>
</protein>
<evidence type="ECO:0000313" key="2">
    <source>
        <dbReference type="Proteomes" id="UP001057402"/>
    </source>
</evidence>
<dbReference type="EMBL" id="CM042883">
    <property type="protein sequence ID" value="KAI4371930.1"/>
    <property type="molecule type" value="Genomic_DNA"/>
</dbReference>
<reference evidence="2" key="1">
    <citation type="journal article" date="2023" name="Front. Plant Sci.">
        <title>Chromosomal-level genome assembly of Melastoma candidum provides insights into trichome evolution.</title>
        <authorList>
            <person name="Zhong Y."/>
            <person name="Wu W."/>
            <person name="Sun C."/>
            <person name="Zou P."/>
            <person name="Liu Y."/>
            <person name="Dai S."/>
            <person name="Zhou R."/>
        </authorList>
    </citation>
    <scope>NUCLEOTIDE SEQUENCE [LARGE SCALE GENOMIC DNA]</scope>
</reference>
<gene>
    <name evidence="1" type="ORF">MLD38_010224</name>
</gene>
<accession>A0ACB9QZQ5</accession>
<proteinExistence type="predicted"/>
<name>A0ACB9QZQ5_9MYRT</name>
<sequence>MSPKHVLLSVVMAMILVAAIANELHPRAWNAAIDEDKMEGKLADSHRSKGPSGLVDYTGFNHNSVPNPAPTQAPSVAETAEGYNQVGGMCSNQKGCGCKHKPPPTGDRAKAPAKF</sequence>
<dbReference type="Proteomes" id="UP001057402">
    <property type="component" value="Chromosome 4"/>
</dbReference>
<evidence type="ECO:0000313" key="1">
    <source>
        <dbReference type="EMBL" id="KAI4371930.1"/>
    </source>
</evidence>
<comment type="caution">
    <text evidence="1">The sequence shown here is derived from an EMBL/GenBank/DDBJ whole genome shotgun (WGS) entry which is preliminary data.</text>
</comment>
<keyword evidence="2" id="KW-1185">Reference proteome</keyword>
<organism evidence="1 2">
    <name type="scientific">Melastoma candidum</name>
    <dbReference type="NCBI Taxonomy" id="119954"/>
    <lineage>
        <taxon>Eukaryota</taxon>
        <taxon>Viridiplantae</taxon>
        <taxon>Streptophyta</taxon>
        <taxon>Embryophyta</taxon>
        <taxon>Tracheophyta</taxon>
        <taxon>Spermatophyta</taxon>
        <taxon>Magnoliopsida</taxon>
        <taxon>eudicotyledons</taxon>
        <taxon>Gunneridae</taxon>
        <taxon>Pentapetalae</taxon>
        <taxon>rosids</taxon>
        <taxon>malvids</taxon>
        <taxon>Myrtales</taxon>
        <taxon>Melastomataceae</taxon>
        <taxon>Melastomatoideae</taxon>
        <taxon>Melastomateae</taxon>
        <taxon>Melastoma</taxon>
    </lineage>
</organism>